<dbReference type="GO" id="GO:0016705">
    <property type="term" value="F:oxidoreductase activity, acting on paired donors, with incorporation or reduction of molecular oxygen"/>
    <property type="evidence" value="ECO:0007669"/>
    <property type="project" value="InterPro"/>
</dbReference>
<dbReference type="InterPro" id="IPR051260">
    <property type="entry name" value="Diverse_substr_monoxygenases"/>
</dbReference>
<feature type="binding site" evidence="6">
    <location>
        <position position="73"/>
    </location>
    <ligand>
        <name>FMN</name>
        <dbReference type="ChEBI" id="CHEBI:58210"/>
    </ligand>
</feature>
<evidence type="ECO:0000256" key="5">
    <source>
        <dbReference type="ARBA" id="ARBA00033748"/>
    </source>
</evidence>
<sequence length="330" mass="35386">MTRELHLSVALGSAGPRSAAHWTGLVQLAELGALDFVTLDDSLDPADGEGRLDAVAVLAHAAARTSRIGLIPTVTTTHTEPFHTSSALATLDFVSEGRAGWLVDVSTTEEAARAVGRRDPAPDAELWAEAADAAEVAARLWDSWEDDAEIRDAATGRFIDRDKLHYADFDGPHFSVRGPSIVPRPPQGRPPVAVALDAQGRDARWELASQYAEIVLLAADSAATAREARTELLSRAGRDDLRVLISVGVTETRDALPELLADWHADAGTDGFHLVTTSPTEELPAVIHDVVPALRARGLFRATHTGHTLRDHLGLARPDSRYAVRTEAAL</sequence>
<name>A0A4Z1D6E7_STRGP</name>
<dbReference type="AlphaFoldDB" id="A0A4Z1D6E7"/>
<evidence type="ECO:0000259" key="7">
    <source>
        <dbReference type="Pfam" id="PF00296"/>
    </source>
</evidence>
<evidence type="ECO:0000256" key="2">
    <source>
        <dbReference type="ARBA" id="ARBA00022643"/>
    </source>
</evidence>
<gene>
    <name evidence="8" type="ORF">E5082_27360</name>
</gene>
<dbReference type="PANTHER" id="PTHR30011:SF16">
    <property type="entry name" value="C2H2 FINGER DOMAIN TRANSCRIPTION FACTOR (EUROFUNG)-RELATED"/>
    <property type="match status" value="1"/>
</dbReference>
<evidence type="ECO:0000256" key="1">
    <source>
        <dbReference type="ARBA" id="ARBA00022630"/>
    </source>
</evidence>
<dbReference type="Pfam" id="PF00296">
    <property type="entry name" value="Bac_luciferase"/>
    <property type="match status" value="1"/>
</dbReference>
<evidence type="ECO:0000313" key="8">
    <source>
        <dbReference type="EMBL" id="TGN77033.1"/>
    </source>
</evidence>
<dbReference type="EMBL" id="SRRU01000011">
    <property type="protein sequence ID" value="TGN77033.1"/>
    <property type="molecule type" value="Genomic_DNA"/>
</dbReference>
<keyword evidence="9" id="KW-1185">Reference proteome</keyword>
<feature type="domain" description="Luciferase-like" evidence="7">
    <location>
        <begin position="17"/>
        <end position="260"/>
    </location>
</feature>
<keyword evidence="4" id="KW-0503">Monooxygenase</keyword>
<keyword evidence="3" id="KW-0560">Oxidoreductase</keyword>
<reference evidence="8 9" key="1">
    <citation type="submission" date="2019-04" db="EMBL/GenBank/DDBJ databases">
        <title>Streptomyces sp. nov. Bv016 isolated from bark of Buahinia variegata.</title>
        <authorList>
            <person name="Kanchanasin P."/>
            <person name="Tanasupawat S."/>
            <person name="Yuki M."/>
            <person name="Kudo T."/>
        </authorList>
    </citation>
    <scope>NUCLEOTIDE SEQUENCE [LARGE SCALE GENOMIC DNA]</scope>
    <source>
        <strain evidence="8 9">JCM 4765</strain>
    </source>
</reference>
<dbReference type="GeneID" id="91534696"/>
<dbReference type="InterPro" id="IPR036661">
    <property type="entry name" value="Luciferase-like_sf"/>
</dbReference>
<feature type="binding site" evidence="6">
    <location>
        <position position="41"/>
    </location>
    <ligand>
        <name>FMN</name>
        <dbReference type="ChEBI" id="CHEBI:58210"/>
    </ligand>
</feature>
<comment type="caution">
    <text evidence="8">The sequence shown here is derived from an EMBL/GenBank/DDBJ whole genome shotgun (WGS) entry which is preliminary data.</text>
</comment>
<dbReference type="InterPro" id="IPR011251">
    <property type="entry name" value="Luciferase-like_dom"/>
</dbReference>
<dbReference type="SUPFAM" id="SSF51679">
    <property type="entry name" value="Bacterial luciferase-like"/>
    <property type="match status" value="1"/>
</dbReference>
<dbReference type="GO" id="GO:0004497">
    <property type="term" value="F:monooxygenase activity"/>
    <property type="evidence" value="ECO:0007669"/>
    <property type="project" value="UniProtKB-KW"/>
</dbReference>
<dbReference type="Gene3D" id="3.20.20.30">
    <property type="entry name" value="Luciferase-like domain"/>
    <property type="match status" value="1"/>
</dbReference>
<evidence type="ECO:0000256" key="3">
    <source>
        <dbReference type="ARBA" id="ARBA00023002"/>
    </source>
</evidence>
<protein>
    <submittedName>
        <fullName evidence="8">LLM class flavin-dependent oxidoreductase</fullName>
    </submittedName>
</protein>
<evidence type="ECO:0000256" key="4">
    <source>
        <dbReference type="ARBA" id="ARBA00023033"/>
    </source>
</evidence>
<accession>A0A4Z1D6E7</accession>
<dbReference type="PIRSF" id="PIRSF000337">
    <property type="entry name" value="NTA_MOA"/>
    <property type="match status" value="1"/>
</dbReference>
<keyword evidence="1 6" id="KW-0285">Flavoprotein</keyword>
<evidence type="ECO:0000256" key="6">
    <source>
        <dbReference type="PIRSR" id="PIRSR000337-1"/>
    </source>
</evidence>
<evidence type="ECO:0000313" key="9">
    <source>
        <dbReference type="Proteomes" id="UP000298513"/>
    </source>
</evidence>
<dbReference type="PANTHER" id="PTHR30011">
    <property type="entry name" value="ALKANESULFONATE MONOOXYGENASE-RELATED"/>
    <property type="match status" value="1"/>
</dbReference>
<dbReference type="RefSeq" id="WP_135793931.1">
    <property type="nucleotide sequence ID" value="NZ_BNBQ01000011.1"/>
</dbReference>
<proteinExistence type="inferred from homology"/>
<keyword evidence="2 6" id="KW-0288">FMN</keyword>
<organism evidence="8 9">
    <name type="scientific">Streptomyces griseoluteus</name>
    <dbReference type="NCBI Taxonomy" id="29306"/>
    <lineage>
        <taxon>Bacteria</taxon>
        <taxon>Bacillati</taxon>
        <taxon>Actinomycetota</taxon>
        <taxon>Actinomycetes</taxon>
        <taxon>Kitasatosporales</taxon>
        <taxon>Streptomycetaceae</taxon>
        <taxon>Streptomyces</taxon>
    </lineage>
</organism>
<dbReference type="InterPro" id="IPR016215">
    <property type="entry name" value="NTA_MOA"/>
</dbReference>
<dbReference type="Proteomes" id="UP000298513">
    <property type="component" value="Unassembled WGS sequence"/>
</dbReference>
<comment type="similarity">
    <text evidence="5">Belongs to the NtaA/SnaA/DszA monooxygenase family.</text>
</comment>